<proteinExistence type="predicted"/>
<dbReference type="InterPro" id="IPR002508">
    <property type="entry name" value="MurNAc-LAA_cat"/>
</dbReference>
<dbReference type="PANTHER" id="PTHR30404">
    <property type="entry name" value="N-ACETYLMURAMOYL-L-ALANINE AMIDASE"/>
    <property type="match status" value="1"/>
</dbReference>
<organism evidence="5 6">
    <name type="scientific">Roseibium hamelinense</name>
    <dbReference type="NCBI Taxonomy" id="150831"/>
    <lineage>
        <taxon>Bacteria</taxon>
        <taxon>Pseudomonadati</taxon>
        <taxon>Pseudomonadota</taxon>
        <taxon>Alphaproteobacteria</taxon>
        <taxon>Hyphomicrobiales</taxon>
        <taxon>Stappiaceae</taxon>
        <taxon>Roseibium</taxon>
    </lineage>
</organism>
<feature type="domain" description="MurNAc-LAA" evidence="4">
    <location>
        <begin position="326"/>
        <end position="482"/>
    </location>
</feature>
<dbReference type="GO" id="GO:0009253">
    <property type="term" value="P:peptidoglycan catabolic process"/>
    <property type="evidence" value="ECO:0007669"/>
    <property type="project" value="InterPro"/>
</dbReference>
<keyword evidence="6" id="KW-1185">Reference proteome</keyword>
<reference evidence="5 6" key="1">
    <citation type="submission" date="2019-07" db="EMBL/GenBank/DDBJ databases">
        <title>Genomic Encyclopedia of Archaeal and Bacterial Type Strains, Phase II (KMG-II): from individual species to whole genera.</title>
        <authorList>
            <person name="Goeker M."/>
        </authorList>
    </citation>
    <scope>NUCLEOTIDE SEQUENCE [LARGE SCALE GENOMIC DNA]</scope>
    <source>
        <strain evidence="5 6">ATCC BAA-252</strain>
    </source>
</reference>
<comment type="catalytic activity">
    <reaction evidence="1">
        <text>Hydrolyzes the link between N-acetylmuramoyl residues and L-amino acid residues in certain cell-wall glycopeptides.</text>
        <dbReference type="EC" id="3.5.1.28"/>
    </reaction>
</comment>
<dbReference type="PANTHER" id="PTHR30404:SF0">
    <property type="entry name" value="N-ACETYLMURAMOYL-L-ALANINE AMIDASE AMIC"/>
    <property type="match status" value="1"/>
</dbReference>
<evidence type="ECO:0000259" key="4">
    <source>
        <dbReference type="SMART" id="SM00646"/>
    </source>
</evidence>
<evidence type="ECO:0000256" key="1">
    <source>
        <dbReference type="ARBA" id="ARBA00001561"/>
    </source>
</evidence>
<evidence type="ECO:0000256" key="2">
    <source>
        <dbReference type="ARBA" id="ARBA00011901"/>
    </source>
</evidence>
<evidence type="ECO:0000313" key="6">
    <source>
        <dbReference type="Proteomes" id="UP000320593"/>
    </source>
</evidence>
<dbReference type="CDD" id="cd02696">
    <property type="entry name" value="MurNAc-LAA"/>
    <property type="match status" value="1"/>
</dbReference>
<comment type="caution">
    <text evidence="5">The sequence shown here is derived from an EMBL/GenBank/DDBJ whole genome shotgun (WGS) entry which is preliminary data.</text>
</comment>
<evidence type="ECO:0000313" key="5">
    <source>
        <dbReference type="EMBL" id="TWI92790.1"/>
    </source>
</evidence>
<dbReference type="Pfam" id="PF11741">
    <property type="entry name" value="AMIN"/>
    <property type="match status" value="1"/>
</dbReference>
<dbReference type="EMBL" id="VLLF01000001">
    <property type="protein sequence ID" value="TWI92790.1"/>
    <property type="molecule type" value="Genomic_DNA"/>
</dbReference>
<dbReference type="Gene3D" id="2.60.40.3500">
    <property type="match status" value="1"/>
</dbReference>
<dbReference type="SUPFAM" id="SSF53187">
    <property type="entry name" value="Zn-dependent exopeptidases"/>
    <property type="match status" value="1"/>
</dbReference>
<dbReference type="GO" id="GO:0030288">
    <property type="term" value="C:outer membrane-bounded periplasmic space"/>
    <property type="evidence" value="ECO:0007669"/>
    <property type="project" value="TreeGrafter"/>
</dbReference>
<dbReference type="EC" id="3.5.1.28" evidence="2"/>
<dbReference type="Proteomes" id="UP000320593">
    <property type="component" value="Unassembled WGS sequence"/>
</dbReference>
<dbReference type="SMART" id="SM00646">
    <property type="entry name" value="Ami_3"/>
    <property type="match status" value="1"/>
</dbReference>
<protein>
    <recommendedName>
        <fullName evidence="2">N-acetylmuramoyl-L-alanine amidase</fullName>
        <ecNumber evidence="2">3.5.1.28</ecNumber>
    </recommendedName>
</protein>
<sequence>MTCGNLPNCVIATGIDSRPKSVRYYYVSIRLLASYVKHPIQFNLSALSAMRGHVAVKFGASKGGMADGFGKTYDFFSGFLKSQPSSLARWFSVVFTFLAVAPILQTGLAGQAQAQQPNPVVSGARVAGDEVRTRFVLDLDRQITPVISALADPYRLIIDLPEVDFRLPEDAGRDGRGLVTDWRYGLFATGKSRIVLDISEPVAIDKTFVLPAVDDQPARFVIDLVKSTRETFVAFAASSREKLRSGQTVSSAKGDRLGNDGDRPLIVLDPGHGGIDSGARGIGGTLEKAVVLDFSSMLKRKLEATGRYEVHLTRETDTFISLSERVDIGHRLAADLFISIHADSVRRFRKQVRGATVYTLSDRASDDLAEELAERENMSDVIAGVELEAEPTDVTDILLDLARRETRNFSVYFARTLVTELKSAVRLINNPHRSAGFRVLKAADVPSVLVELGYLSNEHDEKLLISEEWRERMANAMVDAIDNFFRPRLAQDQTERGDAPVRN</sequence>
<dbReference type="Gene3D" id="3.40.630.40">
    <property type="entry name" value="Zn-dependent exopeptidases"/>
    <property type="match status" value="1"/>
</dbReference>
<dbReference type="InterPro" id="IPR021731">
    <property type="entry name" value="AMIN_dom"/>
</dbReference>
<dbReference type="Pfam" id="PF01520">
    <property type="entry name" value="Amidase_3"/>
    <property type="match status" value="1"/>
</dbReference>
<keyword evidence="3" id="KW-0378">Hydrolase</keyword>
<evidence type="ECO:0000256" key="3">
    <source>
        <dbReference type="ARBA" id="ARBA00022801"/>
    </source>
</evidence>
<name>A0A562TJA5_9HYPH</name>
<dbReference type="GO" id="GO:0008745">
    <property type="term" value="F:N-acetylmuramoyl-L-alanine amidase activity"/>
    <property type="evidence" value="ECO:0007669"/>
    <property type="project" value="UniProtKB-EC"/>
</dbReference>
<dbReference type="AlphaFoldDB" id="A0A562TJA5"/>
<gene>
    <name evidence="5" type="ORF">JM93_00338</name>
</gene>
<dbReference type="InterPro" id="IPR050695">
    <property type="entry name" value="N-acetylmuramoyl_amidase_3"/>
</dbReference>
<accession>A0A562TJA5</accession>